<accession>A0AAE0KZU0</accession>
<name>A0AAE0KZU0_9CHLO</name>
<evidence type="ECO:0000256" key="1">
    <source>
        <dbReference type="SAM" id="MobiDB-lite"/>
    </source>
</evidence>
<feature type="compositionally biased region" description="Basic residues" evidence="1">
    <location>
        <begin position="20"/>
        <end position="31"/>
    </location>
</feature>
<keyword evidence="3" id="KW-1185">Reference proteome</keyword>
<comment type="caution">
    <text evidence="2">The sequence shown here is derived from an EMBL/GenBank/DDBJ whole genome shotgun (WGS) entry which is preliminary data.</text>
</comment>
<evidence type="ECO:0000313" key="3">
    <source>
        <dbReference type="Proteomes" id="UP001190700"/>
    </source>
</evidence>
<feature type="region of interest" description="Disordered" evidence="1">
    <location>
        <begin position="1"/>
        <end position="34"/>
    </location>
</feature>
<protein>
    <submittedName>
        <fullName evidence="2">Uncharacterized protein</fullName>
    </submittedName>
</protein>
<dbReference type="AlphaFoldDB" id="A0AAE0KZU0"/>
<organism evidence="2 3">
    <name type="scientific">Cymbomonas tetramitiformis</name>
    <dbReference type="NCBI Taxonomy" id="36881"/>
    <lineage>
        <taxon>Eukaryota</taxon>
        <taxon>Viridiplantae</taxon>
        <taxon>Chlorophyta</taxon>
        <taxon>Pyramimonadophyceae</taxon>
        <taxon>Pyramimonadales</taxon>
        <taxon>Pyramimonadaceae</taxon>
        <taxon>Cymbomonas</taxon>
    </lineage>
</organism>
<feature type="region of interest" description="Disordered" evidence="1">
    <location>
        <begin position="79"/>
        <end position="126"/>
    </location>
</feature>
<feature type="compositionally biased region" description="Basic and acidic residues" evidence="1">
    <location>
        <begin position="1"/>
        <end position="19"/>
    </location>
</feature>
<evidence type="ECO:0000313" key="2">
    <source>
        <dbReference type="EMBL" id="KAK3266702.1"/>
    </source>
</evidence>
<reference evidence="2 3" key="1">
    <citation type="journal article" date="2015" name="Genome Biol. Evol.">
        <title>Comparative Genomics of a Bacterivorous Green Alga Reveals Evolutionary Causalities and Consequences of Phago-Mixotrophic Mode of Nutrition.</title>
        <authorList>
            <person name="Burns J.A."/>
            <person name="Paasch A."/>
            <person name="Narechania A."/>
            <person name="Kim E."/>
        </authorList>
    </citation>
    <scope>NUCLEOTIDE SEQUENCE [LARGE SCALE GENOMIC DNA]</scope>
    <source>
        <strain evidence="2 3">PLY_AMNH</strain>
    </source>
</reference>
<proteinExistence type="predicted"/>
<dbReference type="Proteomes" id="UP001190700">
    <property type="component" value="Unassembled WGS sequence"/>
</dbReference>
<sequence>MLKQLSKKERQQIVRMEQKAKKRAEKGKKKLVAPTMTPPKLTPLAITVATGLILWFSPQPAGVTLVGFTPGAGGSPPYLNPGAGYRNTRGARAAPPRLTPRTGAVPPGLTPGACAAPPGLTPGARGARFELTPSAFGARLKLTPDARATPS</sequence>
<dbReference type="EMBL" id="LGRX02012875">
    <property type="protein sequence ID" value="KAK3266702.1"/>
    <property type="molecule type" value="Genomic_DNA"/>
</dbReference>
<gene>
    <name evidence="2" type="ORF">CYMTET_24691</name>
</gene>